<organism evidence="2 4">
    <name type="scientific">Clostridium beijerinckii</name>
    <name type="common">Clostridium MP</name>
    <dbReference type="NCBI Taxonomy" id="1520"/>
    <lineage>
        <taxon>Bacteria</taxon>
        <taxon>Bacillati</taxon>
        <taxon>Bacillota</taxon>
        <taxon>Clostridia</taxon>
        <taxon>Eubacteriales</taxon>
        <taxon>Clostridiaceae</taxon>
        <taxon>Clostridium</taxon>
    </lineage>
</organism>
<evidence type="ECO:0000313" key="4">
    <source>
        <dbReference type="Proteomes" id="UP000821656"/>
    </source>
</evidence>
<reference evidence="2" key="1">
    <citation type="submission" date="2020-05" db="EMBL/GenBank/DDBJ databases">
        <title>Genomic insights into acetone-butanol-ethanol (ABE) fermentation by sequencing solventogenic clostridia strains.</title>
        <authorList>
            <person name="Brown S."/>
        </authorList>
    </citation>
    <scope>NUCLEOTIDE SEQUENCE</scope>
    <source>
        <strain evidence="3">DJ123</strain>
        <strain evidence="2">DJ126</strain>
    </source>
</reference>
<dbReference type="EMBL" id="JABSXK010000001">
    <property type="protein sequence ID" value="NRV08140.1"/>
    <property type="molecule type" value="Genomic_DNA"/>
</dbReference>
<evidence type="ECO:0000313" key="2">
    <source>
        <dbReference type="EMBL" id="NRV08140.1"/>
    </source>
</evidence>
<name>A0A1S8PRS1_CLOBE</name>
<dbReference type="Proteomes" id="UP000822184">
    <property type="component" value="Unassembled WGS sequence"/>
</dbReference>
<dbReference type="Proteomes" id="UP000821656">
    <property type="component" value="Unassembled WGS sequence"/>
</dbReference>
<comment type="caution">
    <text evidence="2">The sequence shown here is derived from an EMBL/GenBank/DDBJ whole genome shotgun (WGS) entry which is preliminary data.</text>
</comment>
<dbReference type="RefSeq" id="WP_011968247.1">
    <property type="nucleotide sequence ID" value="NZ_CP016090.1"/>
</dbReference>
<gene>
    <name evidence="3" type="ORF">BCD95_005033</name>
    <name evidence="2" type="ORF">DFH45_001103</name>
    <name evidence="1" type="ORF">IS491_00570</name>
</gene>
<evidence type="ECO:0000313" key="3">
    <source>
        <dbReference type="EMBL" id="NSB16774.1"/>
    </source>
</evidence>
<proteinExistence type="predicted"/>
<accession>A0A1S8PRS1</accession>
<protein>
    <submittedName>
        <fullName evidence="2">Uncharacterized protein</fullName>
    </submittedName>
</protein>
<dbReference type="Proteomes" id="UP000631418">
    <property type="component" value="Unassembled WGS sequence"/>
</dbReference>
<dbReference type="EMBL" id="JADOEF010000001">
    <property type="protein sequence ID" value="MBF7807229.1"/>
    <property type="molecule type" value="Genomic_DNA"/>
</dbReference>
<reference evidence="1" key="2">
    <citation type="submission" date="2020-11" db="EMBL/GenBank/DDBJ databases">
        <authorList>
            <person name="Thieme N."/>
            <person name="Liebl W."/>
            <person name="Zverlov V."/>
        </authorList>
    </citation>
    <scope>NUCLEOTIDE SEQUENCE</scope>
    <source>
        <strain evidence="1">NT08</strain>
    </source>
</reference>
<dbReference type="EMBL" id="JABTDW010000001">
    <property type="protein sequence ID" value="NSB16774.1"/>
    <property type="molecule type" value="Genomic_DNA"/>
</dbReference>
<dbReference type="AlphaFoldDB" id="A0A1S8PRS1"/>
<evidence type="ECO:0000313" key="1">
    <source>
        <dbReference type="EMBL" id="MBF7807229.1"/>
    </source>
</evidence>
<sequence>MDELIQLRDTFKSIVTTLDQMIELGEKENKGETVDKEKQESLLGKLMFQMVKLENMKTDL</sequence>